<evidence type="ECO:0000313" key="8">
    <source>
        <dbReference type="Proteomes" id="UP000241818"/>
    </source>
</evidence>
<dbReference type="InterPro" id="IPR002938">
    <property type="entry name" value="FAD-bd"/>
</dbReference>
<accession>A0A2T3BE45</accession>
<evidence type="ECO:0000259" key="6">
    <source>
        <dbReference type="Pfam" id="PF01494"/>
    </source>
</evidence>
<dbReference type="InterPro" id="IPR050493">
    <property type="entry name" value="FAD-dep_Monooxygenase_BioMet"/>
</dbReference>
<dbReference type="SUPFAM" id="SSF54373">
    <property type="entry name" value="FAD-linked reductases, C-terminal domain"/>
    <property type="match status" value="1"/>
</dbReference>
<dbReference type="Pfam" id="PF01494">
    <property type="entry name" value="FAD_binding_3"/>
    <property type="match status" value="1"/>
</dbReference>
<dbReference type="EMBL" id="KZ679006">
    <property type="protein sequence ID" value="PSS27603.1"/>
    <property type="molecule type" value="Genomic_DNA"/>
</dbReference>
<dbReference type="FunFam" id="3.50.50.60:FF:000115">
    <property type="entry name" value="Salicylate hydroxylase, putative"/>
    <property type="match status" value="1"/>
</dbReference>
<keyword evidence="5" id="KW-0503">Monooxygenase</keyword>
<dbReference type="AlphaFoldDB" id="A0A2T3BE45"/>
<dbReference type="STRING" id="857342.A0A2T3BE45"/>
<keyword evidence="8" id="KW-1185">Reference proteome</keyword>
<dbReference type="PANTHER" id="PTHR13789:SF147">
    <property type="entry name" value="PUTATIVE (AFU_ORTHOLOGUE AFUA_2G01950)-RELATED"/>
    <property type="match status" value="1"/>
</dbReference>
<dbReference type="Proteomes" id="UP000241818">
    <property type="component" value="Unassembled WGS sequence"/>
</dbReference>
<keyword evidence="4" id="KW-0560">Oxidoreductase</keyword>
<dbReference type="SUPFAM" id="SSF51905">
    <property type="entry name" value="FAD/NAD(P)-binding domain"/>
    <property type="match status" value="1"/>
</dbReference>
<protein>
    <recommendedName>
        <fullName evidence="6">FAD-binding domain-containing protein</fullName>
    </recommendedName>
</protein>
<keyword evidence="3" id="KW-0274">FAD</keyword>
<dbReference type="GO" id="GO:0071949">
    <property type="term" value="F:FAD binding"/>
    <property type="evidence" value="ECO:0007669"/>
    <property type="project" value="InterPro"/>
</dbReference>
<evidence type="ECO:0000256" key="4">
    <source>
        <dbReference type="ARBA" id="ARBA00023002"/>
    </source>
</evidence>
<dbReference type="PRINTS" id="PR00420">
    <property type="entry name" value="RNGMNOXGNASE"/>
</dbReference>
<keyword evidence="2" id="KW-0285">Flavoprotein</keyword>
<name>A0A2T3BE45_AMORE</name>
<sequence>MSPPEFQLHIAIVGAGLGGLAAAISIAQSGHRVTILEQAPELGEVGAGIQIPPNSSRILKRLGILSKVEALSVRPHEFVLRSYRDGKVLSTQPLLPYCEERYGAPYLHIHRADYHRVLVNEARRLGVAIQLNAKVTGIDFEKPEIKLADGSTLAADLVIGADGLKSVCREQLLGKKDPPKLTGDLAYRVTIPASAMLQHPSLLPLIENPAVNFWLGPSSHCVGYLLKREGGEGIYNMVLACPDNLPELVNTAKADLQEMRDFFSGWDENLRLLLGLVDDTSKWRLMNSEELASWAHPSGKFVLLGDACHATLPYLASGAAMAVEDGYLLGRLLSKIPRSAPPPAFLLPDILTIYETVRKPRTTRVVKQSSHYQQIFHMHDGPLQRERDRQLLRYQQEPYAGYPNKWRDPVFREWLWGYDAEQEVETAWAVYRSGRFPLTMGGRWESEREVVGSAVGSMIMSRL</sequence>
<evidence type="ECO:0000256" key="1">
    <source>
        <dbReference type="ARBA" id="ARBA00007992"/>
    </source>
</evidence>
<dbReference type="Gene3D" id="3.50.50.60">
    <property type="entry name" value="FAD/NAD(P)-binding domain"/>
    <property type="match status" value="1"/>
</dbReference>
<evidence type="ECO:0000313" key="7">
    <source>
        <dbReference type="EMBL" id="PSS27603.1"/>
    </source>
</evidence>
<evidence type="ECO:0000256" key="3">
    <source>
        <dbReference type="ARBA" id="ARBA00022827"/>
    </source>
</evidence>
<organism evidence="7 8">
    <name type="scientific">Amorphotheca resinae ATCC 22711</name>
    <dbReference type="NCBI Taxonomy" id="857342"/>
    <lineage>
        <taxon>Eukaryota</taxon>
        <taxon>Fungi</taxon>
        <taxon>Dikarya</taxon>
        <taxon>Ascomycota</taxon>
        <taxon>Pezizomycotina</taxon>
        <taxon>Leotiomycetes</taxon>
        <taxon>Helotiales</taxon>
        <taxon>Amorphothecaceae</taxon>
        <taxon>Amorphotheca</taxon>
    </lineage>
</organism>
<proteinExistence type="inferred from homology"/>
<gene>
    <name evidence="7" type="ORF">M430DRAFT_131303</name>
</gene>
<feature type="domain" description="FAD-binding" evidence="6">
    <location>
        <begin position="9"/>
        <end position="369"/>
    </location>
</feature>
<dbReference type="GeneID" id="36570265"/>
<dbReference type="RefSeq" id="XP_024725128.1">
    <property type="nucleotide sequence ID" value="XM_024862184.1"/>
</dbReference>
<evidence type="ECO:0000256" key="5">
    <source>
        <dbReference type="ARBA" id="ARBA00023033"/>
    </source>
</evidence>
<dbReference type="InterPro" id="IPR036188">
    <property type="entry name" value="FAD/NAD-bd_sf"/>
</dbReference>
<evidence type="ECO:0000256" key="2">
    <source>
        <dbReference type="ARBA" id="ARBA00022630"/>
    </source>
</evidence>
<dbReference type="InParanoid" id="A0A2T3BE45"/>
<comment type="similarity">
    <text evidence="1">Belongs to the paxM FAD-dependent monooxygenase family.</text>
</comment>
<dbReference type="OrthoDB" id="16820at2759"/>
<dbReference type="PANTHER" id="PTHR13789">
    <property type="entry name" value="MONOOXYGENASE"/>
    <property type="match status" value="1"/>
</dbReference>
<dbReference type="GO" id="GO:0004497">
    <property type="term" value="F:monooxygenase activity"/>
    <property type="evidence" value="ECO:0007669"/>
    <property type="project" value="UniProtKB-KW"/>
</dbReference>
<reference evidence="7 8" key="1">
    <citation type="journal article" date="2018" name="New Phytol.">
        <title>Comparative genomics and transcriptomics depict ericoid mycorrhizal fungi as versatile saprotrophs and plant mutualists.</title>
        <authorList>
            <person name="Martino E."/>
            <person name="Morin E."/>
            <person name="Grelet G.A."/>
            <person name="Kuo A."/>
            <person name="Kohler A."/>
            <person name="Daghino S."/>
            <person name="Barry K.W."/>
            <person name="Cichocki N."/>
            <person name="Clum A."/>
            <person name="Dockter R.B."/>
            <person name="Hainaut M."/>
            <person name="Kuo R.C."/>
            <person name="LaButti K."/>
            <person name="Lindahl B.D."/>
            <person name="Lindquist E.A."/>
            <person name="Lipzen A."/>
            <person name="Khouja H.R."/>
            <person name="Magnuson J."/>
            <person name="Murat C."/>
            <person name="Ohm R.A."/>
            <person name="Singer S.W."/>
            <person name="Spatafora J.W."/>
            <person name="Wang M."/>
            <person name="Veneault-Fourrey C."/>
            <person name="Henrissat B."/>
            <person name="Grigoriev I.V."/>
            <person name="Martin F.M."/>
            <person name="Perotto S."/>
        </authorList>
    </citation>
    <scope>NUCLEOTIDE SEQUENCE [LARGE SCALE GENOMIC DNA]</scope>
    <source>
        <strain evidence="7 8">ATCC 22711</strain>
    </source>
</reference>